<proteinExistence type="predicted"/>
<sequence length="139" mass="15589">MSFKPLHKQETASTEGRSCLIFYNLAGKDLQTAKNLAGMLGLRDIVITTSKNSKVCIQDLLDTKPLPEDGEGIKERAILFHQIPATKLSAFMDHLKKFRLSGILYATITETSIHWTLDELLANLVAERQSFKEGKPSYH</sequence>
<comment type="caution">
    <text evidence="1">The sequence shown here is derived from an EMBL/GenBank/DDBJ whole genome shotgun (WGS) entry which is preliminary data.</text>
</comment>
<evidence type="ECO:0000313" key="1">
    <source>
        <dbReference type="EMBL" id="PHV70755.1"/>
    </source>
</evidence>
<dbReference type="EMBL" id="PEDL01000007">
    <property type="protein sequence ID" value="PHV70755.1"/>
    <property type="molecule type" value="Genomic_DNA"/>
</dbReference>
<dbReference type="Proteomes" id="UP000224460">
    <property type="component" value="Unassembled WGS sequence"/>
</dbReference>
<accession>A0AC61DC02</accession>
<organism evidence="1 2">
    <name type="scientific">Sporanaerobium hydrogeniformans</name>
    <dbReference type="NCBI Taxonomy" id="3072179"/>
    <lineage>
        <taxon>Bacteria</taxon>
        <taxon>Bacillati</taxon>
        <taxon>Bacillota</taxon>
        <taxon>Clostridia</taxon>
        <taxon>Lachnospirales</taxon>
        <taxon>Lachnospiraceae</taxon>
        <taxon>Sporanaerobium</taxon>
    </lineage>
</organism>
<reference evidence="1" key="1">
    <citation type="submission" date="2017-10" db="EMBL/GenBank/DDBJ databases">
        <title>Genome sequence of cellulolytic Lachnospiraceae bacterium XHS1971 isolated from hotspring sediment.</title>
        <authorList>
            <person name="Vasudevan G."/>
            <person name="Joshi A.J."/>
            <person name="Hivarkar S."/>
            <person name="Lanjekar V.B."/>
            <person name="Dhakephalkar P.K."/>
            <person name="Dagar S."/>
        </authorList>
    </citation>
    <scope>NUCLEOTIDE SEQUENCE</scope>
    <source>
        <strain evidence="1">XHS1971</strain>
    </source>
</reference>
<evidence type="ECO:0000313" key="2">
    <source>
        <dbReference type="Proteomes" id="UP000224460"/>
    </source>
</evidence>
<protein>
    <submittedName>
        <fullName evidence="1">Uncharacterized protein</fullName>
    </submittedName>
</protein>
<keyword evidence="2" id="KW-1185">Reference proteome</keyword>
<gene>
    <name evidence="1" type="ORF">CS063_08270</name>
</gene>
<name>A0AC61DC02_9FIRM</name>